<gene>
    <name evidence="1" type="primary">PowCR01_100006700</name>
    <name evidence="1" type="ORF">POWCR01_100006700</name>
</gene>
<dbReference type="VEuPathDB" id="PlasmoDB:POWCR01_100006700"/>
<evidence type="ECO:0000313" key="1">
    <source>
        <dbReference type="EMBL" id="SBT77370.1"/>
    </source>
</evidence>
<reference evidence="1 2" key="1">
    <citation type="submission" date="2016-06" db="EMBL/GenBank/DDBJ databases">
        <authorList>
            <consortium name="Pathogen Informatics"/>
        </authorList>
    </citation>
    <scope>NUCLEOTIDE SEQUENCE [LARGE SCALE GENOMIC DNA]</scope>
    <source>
        <strain evidence="1">PowCR01</strain>
    </source>
</reference>
<sequence>MMRNVTRTVNVDCSCVRIHGKGILTNKKWTVRDFEKTHFHHLTRVKYGFIQRNKEDNKKNIYNMNCVELYRYSCLLQSGDKNNVSIYKKINNRIEMIYKFVNPPKLILLIKLYIENRNLNVYKNTFNSLVERAITQLTEFNLDNIVKLYSLISNTENNETVVYLLKFYNNHLINYYSFIDVKSFAIILNCHAKLRVKDMKLINKFMHIIIQNKLSFDITNYSIFFNSFYKLRIISNEHVNALVHRFINEISMWEKSEQKNITNKDIDNERNFQNGDTTPIVRTTFENYAPHHICNILLYFTIYDFDNIIRLKVTEKCENDFSNHDINTHITFLTNLLIMKKHLITYREILTLCQFFKSLKIKNDLLINLIEKKILSHFNSTMEQIGHKIKRQTNGKKLHTPNNSTHLMDDKALVKILFDMCTFYNDVNIYKESIPYFLCRKIDFHSAILLLYVYSEINMLHKCMITLLLQIVRQNYKSKFDMENVFLLIRSFYKICLNSQHYFAHVTNTTTVSHATGKDLIQGKKREEEINKKCALAHNMNDETAHTEGECNNRANDNGKQDILVAHSPNNTYPLANNSHRRNDLFSQIDDLSESIFSKLEGEFLGGKIHLTQFNTTLMCKILYYATILRKFSYLSKVLNLFINKKKDIDGFKNMLNVLYAYCNTRSNIYHCNMEEMHLINGEIDQVKGNRKDHEVVEHYNFLVNTKEYDRDVKNGIYFLFLQCKLNVYSFVNEDTVNSWLRSSFLNIHLLSILLNSLIAREYNIVTNFSMNNAGEIFEENENGEDKLVPIKKDQISIKKNVSNICCINLYRQIFAQINKLVLTCQNVYDIVRIFNAAFIFLTRFEKLKFGKTLNDQEVQMQKCVHSILKKIEKNIIQKYDMYNKEFIILFSAICMYSNNYQYLPFAFFFEYIHLFAFKNALSYMLLLSNDEEIKDISNKLFALTQYHNAGDVNQTEREDLHRFYTEHVSRVIRWAGEAITVKEDSVHGKSSVHGDRDNTRMTPFRKKNLVNIYKLLMNNGEVELSDFFKKIKDMYVYSIEINSALIGSLSLNELNDLCIYILRKKNQNMFLFKGVLKNNYEYINSEKSISFEWDYITNIVTITTSLTKYNFFTNNNILLNVIKKNMHKFDTLHKMNTLMGCLLQVKNRHLFEPTVEQLCHIARNVYINYVTSTNIVNLNEVIYFLYLLHSFENNSNFFSMFEYCYENLVKIKKVIVYPGKKYHFGTTLNNSFSIAKSLYNLCINEGMNIHTSELHYEGGGHVIHLTAKGGCIGTTAQCGGENRKDVGDVFTQGSAYRADGTCDGVAGSVAGSVEGSLAGSLAGGVAGGVALVADEVHLNDHALVTLFLLMDRFSGEQEKAVYGKLYGFLFCLLRDYAYVLNKEVVTQCLYIYFYSRMNQELLSEQGHLKNNNFTEENVEYLLNVLISFIHNLDINSILKLTFIYMNLFYYAQKKCNINEKLKILFDHIDKKKHIIENNNMLYEQVKRYTCSTY</sequence>
<evidence type="ECO:0000313" key="2">
    <source>
        <dbReference type="Proteomes" id="UP000243200"/>
    </source>
</evidence>
<proteinExistence type="predicted"/>
<accession>A0A1C3KTC5</accession>
<protein>
    <submittedName>
        <fullName evidence="1">Uncharacterized protein</fullName>
    </submittedName>
</protein>
<name>A0A1C3KTC5_PLAOA</name>
<dbReference type="Proteomes" id="UP000243200">
    <property type="component" value="Chromosome 10"/>
</dbReference>
<dbReference type="OrthoDB" id="370895at2759"/>
<dbReference type="EMBL" id="LT594514">
    <property type="protein sequence ID" value="SBT77370.1"/>
    <property type="molecule type" value="Genomic_DNA"/>
</dbReference>
<dbReference type="VEuPathDB" id="PlasmoDB:PocGH01_10011300"/>
<organism evidence="1 2">
    <name type="scientific">Plasmodium ovale</name>
    <name type="common">malaria parasite P. ovale</name>
    <dbReference type="NCBI Taxonomy" id="36330"/>
    <lineage>
        <taxon>Eukaryota</taxon>
        <taxon>Sar</taxon>
        <taxon>Alveolata</taxon>
        <taxon>Apicomplexa</taxon>
        <taxon>Aconoidasida</taxon>
        <taxon>Haemosporida</taxon>
        <taxon>Plasmodiidae</taxon>
        <taxon>Plasmodium</taxon>
        <taxon>Plasmodium (Plasmodium)</taxon>
    </lineage>
</organism>